<dbReference type="Proteomes" id="UP000321317">
    <property type="component" value="Unassembled WGS sequence"/>
</dbReference>
<keyword evidence="5" id="KW-1185">Reference proteome</keyword>
<dbReference type="EMBL" id="VDBS01000035">
    <property type="protein sequence ID" value="TNB57642.1"/>
    <property type="molecule type" value="Genomic_DNA"/>
</dbReference>
<protein>
    <recommendedName>
        <fullName evidence="6">Phage-Barnase-EndoU-ColicinE5/D-RelE like nuclease 3 domain-containing protein</fullName>
    </recommendedName>
</protein>
<evidence type="ECO:0008006" key="6">
    <source>
        <dbReference type="Google" id="ProtNLM"/>
    </source>
</evidence>
<proteinExistence type="predicted"/>
<evidence type="ECO:0000313" key="2">
    <source>
        <dbReference type="EMBL" id="TNB57642.1"/>
    </source>
</evidence>
<dbReference type="KEGG" id="chv:CHELV3228_a0046"/>
<reference evidence="2 4" key="1">
    <citation type="submission" date="2019-05" db="EMBL/GenBank/DDBJ databases">
        <title>Draft genomes of eight strains of Campylobacter helveticus isolated from cats and a dog in New Zealand.</title>
        <authorList>
            <person name="Bojanic K."/>
            <person name="Midwinter A.C."/>
            <person name="Biggs P.J."/>
            <person name="Acke E."/>
            <person name="Cornelius A.J."/>
            <person name="Marshall J.C."/>
        </authorList>
    </citation>
    <scope>NUCLEOTIDE SEQUENCE [LARGE SCALE GENOMIC DNA]</scope>
    <source>
        <strain evidence="2 4">ACP123b</strain>
    </source>
</reference>
<feature type="region of interest" description="Disordered" evidence="1">
    <location>
        <begin position="150"/>
        <end position="176"/>
    </location>
</feature>
<organism evidence="2 4">
    <name type="scientific">Campylobacter helveticus</name>
    <dbReference type="NCBI Taxonomy" id="28898"/>
    <lineage>
        <taxon>Bacteria</taxon>
        <taxon>Pseudomonadati</taxon>
        <taxon>Campylobacterota</taxon>
        <taxon>Epsilonproteobacteria</taxon>
        <taxon>Campylobacterales</taxon>
        <taxon>Campylobacteraceae</taxon>
        <taxon>Campylobacter</taxon>
    </lineage>
</organism>
<evidence type="ECO:0000313" key="3">
    <source>
        <dbReference type="EMBL" id="TXK60674.1"/>
    </source>
</evidence>
<dbReference type="GeneID" id="52037780"/>
<reference evidence="3 5" key="2">
    <citation type="submission" date="2019-08" db="EMBL/GenBank/DDBJ databases">
        <title>Rapid identification of Enteric Bacteria from Whole Genome Sequences (WGS) using Average Nucleotide Identity (ANI).</title>
        <authorList>
            <person name="Lane C."/>
        </authorList>
    </citation>
    <scope>NUCLEOTIDE SEQUENCE [LARGE SCALE GENOMIC DNA]</scope>
    <source>
        <strain evidence="3 5">D4984</strain>
    </source>
</reference>
<dbReference type="RefSeq" id="WP_082200832.1">
    <property type="nucleotide sequence ID" value="NZ_CAUWMG010000042.1"/>
</dbReference>
<dbReference type="Proteomes" id="UP000306813">
    <property type="component" value="Unassembled WGS sequence"/>
</dbReference>
<dbReference type="AlphaFoldDB" id="A0AAX2UKK2"/>
<sequence>MGEKELKIFELCNELHKLLGDKEAIADLKKLHSNHPEMFKDIKEVASVIEEVVGEPEMIIKNPRPKSEKDYIAIKHLDKDRDKIGDIGVRNDEGTNIIFHTNISANRNFKRLAKKEVVVAGEAVHSLHTSRPAELGGDNKELSGANAHSATIDNNIPQPLKESQAKNKSTHRLRKR</sequence>
<evidence type="ECO:0000313" key="4">
    <source>
        <dbReference type="Proteomes" id="UP000306813"/>
    </source>
</evidence>
<evidence type="ECO:0000313" key="5">
    <source>
        <dbReference type="Proteomes" id="UP000321317"/>
    </source>
</evidence>
<evidence type="ECO:0000256" key="1">
    <source>
        <dbReference type="SAM" id="MobiDB-lite"/>
    </source>
</evidence>
<comment type="caution">
    <text evidence="2">The sequence shown here is derived from an EMBL/GenBank/DDBJ whole genome shotgun (WGS) entry which is preliminary data.</text>
</comment>
<accession>A0AAX2UKK2</accession>
<dbReference type="EMBL" id="VRMA01000003">
    <property type="protein sequence ID" value="TXK60674.1"/>
    <property type="molecule type" value="Genomic_DNA"/>
</dbReference>
<name>A0AAX2UKK2_9BACT</name>
<gene>
    <name evidence="2" type="ORF">FDW42_04510</name>
    <name evidence="3" type="ORF">FVD16_00875</name>
</gene>